<gene>
    <name evidence="1" type="ORF">HELGO_WM50993</name>
</gene>
<evidence type="ECO:0000313" key="1">
    <source>
        <dbReference type="EMBL" id="CAA6828626.1"/>
    </source>
</evidence>
<reference evidence="1" key="1">
    <citation type="submission" date="2020-01" db="EMBL/GenBank/DDBJ databases">
        <authorList>
            <person name="Meier V. D."/>
            <person name="Meier V D."/>
        </authorList>
    </citation>
    <scope>NUCLEOTIDE SEQUENCE</scope>
    <source>
        <strain evidence="1">HLG_WM_MAG_09</strain>
    </source>
</reference>
<accession>A0A6S6U6D4</accession>
<dbReference type="EMBL" id="CACVAT010000472">
    <property type="protein sequence ID" value="CAA6828626.1"/>
    <property type="molecule type" value="Genomic_DNA"/>
</dbReference>
<name>A0A6S6U6D4_9GAMM</name>
<dbReference type="AlphaFoldDB" id="A0A6S6U6D4"/>
<protein>
    <recommendedName>
        <fullName evidence="2">PD-(D/E)XK nuclease superfamily protein</fullName>
    </recommendedName>
</protein>
<organism evidence="1">
    <name type="scientific">uncultured Thiotrichaceae bacterium</name>
    <dbReference type="NCBI Taxonomy" id="298394"/>
    <lineage>
        <taxon>Bacteria</taxon>
        <taxon>Pseudomonadati</taxon>
        <taxon>Pseudomonadota</taxon>
        <taxon>Gammaproteobacteria</taxon>
        <taxon>Thiotrichales</taxon>
        <taxon>Thiotrichaceae</taxon>
        <taxon>environmental samples</taxon>
    </lineage>
</organism>
<proteinExistence type="predicted"/>
<evidence type="ECO:0008006" key="2">
    <source>
        <dbReference type="Google" id="ProtNLM"/>
    </source>
</evidence>
<sequence>MLPDGRLDIPALLRAFQQFFREHSDIWLRGLPFKEAGPQLVLQAFLQRIVNGGGRINREYALGRKYTDLYLEWPLDQDKGFYGEVQRVVLELKILYSNLDKTIADGLVQVAGYAEQCGAGLRRRI</sequence>